<dbReference type="PANTHER" id="PTHR42926:SF1">
    <property type="entry name" value="CIRCADIAN CLOCK OSCILLATOR PROTEIN KAIC 1"/>
    <property type="match status" value="1"/>
</dbReference>
<dbReference type="InterPro" id="IPR030665">
    <property type="entry name" value="KaiC"/>
</dbReference>
<dbReference type="InterPro" id="IPR010624">
    <property type="entry name" value="KaiC_dom"/>
</dbReference>
<dbReference type="EMBL" id="CP036349">
    <property type="protein sequence ID" value="QDV72913.1"/>
    <property type="molecule type" value="Genomic_DNA"/>
</dbReference>
<keyword evidence="4" id="KW-0677">Repeat</keyword>
<dbReference type="PANTHER" id="PTHR42926">
    <property type="match status" value="1"/>
</dbReference>
<dbReference type="SMART" id="SM00382">
    <property type="entry name" value="AAA"/>
    <property type="match status" value="2"/>
</dbReference>
<dbReference type="InterPro" id="IPR014774">
    <property type="entry name" value="KaiC-like_dom"/>
</dbReference>
<evidence type="ECO:0000256" key="2">
    <source>
        <dbReference type="ARBA" id="ARBA00022553"/>
    </source>
</evidence>
<dbReference type="InterPro" id="IPR003593">
    <property type="entry name" value="AAA+_ATPase"/>
</dbReference>
<proteinExistence type="predicted"/>
<evidence type="ECO:0000313" key="9">
    <source>
        <dbReference type="Proteomes" id="UP000316426"/>
    </source>
</evidence>
<name>A0A518K540_9BACT</name>
<feature type="domain" description="KaiC" evidence="7">
    <location>
        <begin position="6"/>
        <end position="245"/>
    </location>
</feature>
<reference evidence="8 9" key="1">
    <citation type="submission" date="2019-02" db="EMBL/GenBank/DDBJ databases">
        <title>Deep-cultivation of Planctomycetes and their phenomic and genomic characterization uncovers novel biology.</title>
        <authorList>
            <person name="Wiegand S."/>
            <person name="Jogler M."/>
            <person name="Boedeker C."/>
            <person name="Pinto D."/>
            <person name="Vollmers J."/>
            <person name="Rivas-Marin E."/>
            <person name="Kohn T."/>
            <person name="Peeters S.H."/>
            <person name="Heuer A."/>
            <person name="Rast P."/>
            <person name="Oberbeckmann S."/>
            <person name="Bunk B."/>
            <person name="Jeske O."/>
            <person name="Meyerdierks A."/>
            <person name="Storesund J.E."/>
            <person name="Kallscheuer N."/>
            <person name="Luecker S."/>
            <person name="Lage O.M."/>
            <person name="Pohl T."/>
            <person name="Merkel B.J."/>
            <person name="Hornburger P."/>
            <person name="Mueller R.-W."/>
            <person name="Bruemmer F."/>
            <person name="Labrenz M."/>
            <person name="Spormann A.M."/>
            <person name="Op den Camp H."/>
            <person name="Overmann J."/>
            <person name="Amann R."/>
            <person name="Jetten M.S.M."/>
            <person name="Mascher T."/>
            <person name="Medema M.H."/>
            <person name="Devos D.P."/>
            <person name="Kaster A.-K."/>
            <person name="Ovreas L."/>
            <person name="Rohde M."/>
            <person name="Galperin M.Y."/>
            <person name="Jogler C."/>
        </authorList>
    </citation>
    <scope>NUCLEOTIDE SEQUENCE [LARGE SCALE GENOMIC DNA]</scope>
    <source>
        <strain evidence="8 9">Spa11</strain>
    </source>
</reference>
<dbReference type="InterPro" id="IPR027417">
    <property type="entry name" value="P-loop_NTPase"/>
</dbReference>
<feature type="domain" description="KaiC" evidence="7">
    <location>
        <begin position="248"/>
        <end position="485"/>
    </location>
</feature>
<dbReference type="Proteomes" id="UP000316426">
    <property type="component" value="Chromosome"/>
</dbReference>
<dbReference type="Gene3D" id="3.40.50.300">
    <property type="entry name" value="P-loop containing nucleotide triphosphate hydrolases"/>
    <property type="match status" value="2"/>
</dbReference>
<dbReference type="RefSeq" id="WP_145109003.1">
    <property type="nucleotide sequence ID" value="NZ_CP036349.1"/>
</dbReference>
<evidence type="ECO:0000256" key="3">
    <source>
        <dbReference type="ARBA" id="ARBA00022679"/>
    </source>
</evidence>
<dbReference type="PIRSF" id="PIRSF039117">
    <property type="entry name" value="KaiC"/>
    <property type="match status" value="1"/>
</dbReference>
<evidence type="ECO:0000313" key="8">
    <source>
        <dbReference type="EMBL" id="QDV72913.1"/>
    </source>
</evidence>
<sequence>MVKPTVDISSGNETLDAILGGGLTANRIYLLDGHPGAGKTTLGLQFLLEGVRLGEKGLYVSLSETKDELYGIAESHGWDLSEIDIYELVDTTNSLDAESQYTIFQPSEVELGETTRRMLERVEAQNPRRVVIDSLSELRLLAQNPLRYRRQILALKQFFVGRDCTAIFLDDKTSSDNDLQLQSLAHGVVSLDRNPSEFGDERRRLRIVKFRGRHFVSGWHDFDIERGGVQIYPRIEAAYHELSWAKKSRVLSGNESLDALLGEGVAPGTSTLMLGPAGVGKSSCSTLFAVTACKRGERAVIFVFDESKETLRMRSAGLGMDLEEFEKSGLLEIHSVNPGDVSPGRFAYLVRQAVQPREDGARVSVVVIDSLNGYLSAMPEERFLQIQMHELLHYLGSCGISTFLIVAQHGMLGASMKTPVDASYLADTVILFRYFEAAGEIRQAISVVKKRDGTHERSIRELHMGDGKIRVGEPLRAFHGVLAGTPTYKGDINELIDRGSATRGSNV</sequence>
<accession>A0A518K540</accession>
<dbReference type="InterPro" id="IPR051347">
    <property type="entry name" value="Circadian_clock_KaiC-rel"/>
</dbReference>
<keyword evidence="5 8" id="KW-0418">Kinase</keyword>
<keyword evidence="3 8" id="KW-0808">Transferase</keyword>
<evidence type="ECO:0000259" key="7">
    <source>
        <dbReference type="PROSITE" id="PS51146"/>
    </source>
</evidence>
<evidence type="ECO:0000256" key="5">
    <source>
        <dbReference type="ARBA" id="ARBA00022777"/>
    </source>
</evidence>
<dbReference type="PROSITE" id="PS51146">
    <property type="entry name" value="KAIC"/>
    <property type="match status" value="2"/>
</dbReference>
<dbReference type="EC" id="2.7.11.1" evidence="1"/>
<protein>
    <recommendedName>
        <fullName evidence="1">non-specific serine/threonine protein kinase</fullName>
        <ecNumber evidence="1">2.7.11.1</ecNumber>
    </recommendedName>
</protein>
<dbReference type="AlphaFoldDB" id="A0A518K540"/>
<dbReference type="CDD" id="cd19488">
    <property type="entry name" value="KaiC-like_N"/>
    <property type="match status" value="1"/>
</dbReference>
<dbReference type="GO" id="GO:0005524">
    <property type="term" value="F:ATP binding"/>
    <property type="evidence" value="ECO:0007669"/>
    <property type="project" value="InterPro"/>
</dbReference>
<evidence type="ECO:0000256" key="4">
    <source>
        <dbReference type="ARBA" id="ARBA00022737"/>
    </source>
</evidence>
<keyword evidence="9" id="KW-1185">Reference proteome</keyword>
<gene>
    <name evidence="8" type="primary">kaiC</name>
    <name evidence="8" type="ORF">Spa11_10970</name>
</gene>
<evidence type="ECO:0000256" key="1">
    <source>
        <dbReference type="ARBA" id="ARBA00012513"/>
    </source>
</evidence>
<dbReference type="GO" id="GO:0016787">
    <property type="term" value="F:hydrolase activity"/>
    <property type="evidence" value="ECO:0007669"/>
    <property type="project" value="UniProtKB-KW"/>
</dbReference>
<keyword evidence="2" id="KW-0597">Phosphoprotein</keyword>
<keyword evidence="6" id="KW-0378">Hydrolase</keyword>
<dbReference type="KEGG" id="bmei:Spa11_10970"/>
<organism evidence="8 9">
    <name type="scientific">Botrimarina mediterranea</name>
    <dbReference type="NCBI Taxonomy" id="2528022"/>
    <lineage>
        <taxon>Bacteria</taxon>
        <taxon>Pseudomonadati</taxon>
        <taxon>Planctomycetota</taxon>
        <taxon>Planctomycetia</taxon>
        <taxon>Pirellulales</taxon>
        <taxon>Lacipirellulaceae</taxon>
        <taxon>Botrimarina</taxon>
    </lineage>
</organism>
<evidence type="ECO:0000256" key="6">
    <source>
        <dbReference type="ARBA" id="ARBA00022801"/>
    </source>
</evidence>
<dbReference type="Pfam" id="PF06745">
    <property type="entry name" value="ATPase"/>
    <property type="match status" value="2"/>
</dbReference>
<dbReference type="SUPFAM" id="SSF52540">
    <property type="entry name" value="P-loop containing nucleoside triphosphate hydrolases"/>
    <property type="match status" value="2"/>
</dbReference>
<dbReference type="GO" id="GO:0004674">
    <property type="term" value="F:protein serine/threonine kinase activity"/>
    <property type="evidence" value="ECO:0007669"/>
    <property type="project" value="UniProtKB-EC"/>
</dbReference>